<accession>A0ABV6JMA5</accession>
<gene>
    <name evidence="1" type="ORF">ACFFGY_00745</name>
</gene>
<evidence type="ECO:0000313" key="2">
    <source>
        <dbReference type="Proteomes" id="UP001589865"/>
    </source>
</evidence>
<proteinExistence type="predicted"/>
<evidence type="ECO:0000313" key="1">
    <source>
        <dbReference type="EMBL" id="MFC0406754.1"/>
    </source>
</evidence>
<evidence type="ECO:0008006" key="3">
    <source>
        <dbReference type="Google" id="ProtNLM"/>
    </source>
</evidence>
<dbReference type="EMBL" id="JBHLUN010000001">
    <property type="protein sequence ID" value="MFC0406754.1"/>
    <property type="molecule type" value="Genomic_DNA"/>
</dbReference>
<name>A0ABV6JMA5_9PROT</name>
<keyword evidence="2" id="KW-1185">Reference proteome</keyword>
<protein>
    <recommendedName>
        <fullName evidence="3">Protein L</fullName>
    </recommendedName>
</protein>
<dbReference type="Proteomes" id="UP001589865">
    <property type="component" value="Unassembled WGS sequence"/>
</dbReference>
<dbReference type="RefSeq" id="WP_377042434.1">
    <property type="nucleotide sequence ID" value="NZ_JBHLUN010000001.1"/>
</dbReference>
<reference evidence="1 2" key="1">
    <citation type="submission" date="2024-09" db="EMBL/GenBank/DDBJ databases">
        <authorList>
            <person name="Sun Q."/>
            <person name="Mori K."/>
        </authorList>
    </citation>
    <scope>NUCLEOTIDE SEQUENCE [LARGE SCALE GENOMIC DNA]</scope>
    <source>
        <strain evidence="1 2">TBRC 5777</strain>
    </source>
</reference>
<organism evidence="1 2">
    <name type="scientific">Roseomonas elaeocarpi</name>
    <dbReference type="NCBI Taxonomy" id="907779"/>
    <lineage>
        <taxon>Bacteria</taxon>
        <taxon>Pseudomonadati</taxon>
        <taxon>Pseudomonadota</taxon>
        <taxon>Alphaproteobacteria</taxon>
        <taxon>Acetobacterales</taxon>
        <taxon>Roseomonadaceae</taxon>
        <taxon>Roseomonas</taxon>
    </lineage>
</organism>
<sequence length="81" mass="8900">MSQMALYQNVGYVTQADEKAFTVTYQAGRTAPYAGIYRCQSCGHEIASAEGQVLSPEPHPHHPQGKPIAWQLLVFAKPNRG</sequence>
<comment type="caution">
    <text evidence="1">The sequence shown here is derived from an EMBL/GenBank/DDBJ whole genome shotgun (WGS) entry which is preliminary data.</text>
</comment>